<sequence length="93" mass="10097">MKTSVWLFGGTALLLASCGGIQSGGSEQSNPFIAELPEGVLEIVAPFQDLKAVQINPLDGCYEYRHIGKVETTFLPLRAKNGRPICTRFPETT</sequence>
<gene>
    <name evidence="1" type="ORF">BDE40_3549</name>
</gene>
<dbReference type="RefSeq" id="WP_134016784.1">
    <property type="nucleotide sequence ID" value="NZ_SOBH01000005.1"/>
</dbReference>
<protein>
    <recommendedName>
        <fullName evidence="3">Lipoprotein</fullName>
    </recommendedName>
</protein>
<dbReference type="OrthoDB" id="7659063at2"/>
<dbReference type="PROSITE" id="PS51257">
    <property type="entry name" value="PROKAR_LIPOPROTEIN"/>
    <property type="match status" value="1"/>
</dbReference>
<evidence type="ECO:0000313" key="1">
    <source>
        <dbReference type="EMBL" id="TDT72697.1"/>
    </source>
</evidence>
<dbReference type="EMBL" id="SOBH01000005">
    <property type="protein sequence ID" value="TDT72697.1"/>
    <property type="molecule type" value="Genomic_DNA"/>
</dbReference>
<evidence type="ECO:0000313" key="2">
    <source>
        <dbReference type="Proteomes" id="UP000294563"/>
    </source>
</evidence>
<dbReference type="AlphaFoldDB" id="A0A4R7LB57"/>
<reference evidence="1 2" key="1">
    <citation type="submission" date="2019-03" db="EMBL/GenBank/DDBJ databases">
        <title>Genomic Encyclopedia of Archaeal and Bacterial Type Strains, Phase II (KMG-II): from individual species to whole genera.</title>
        <authorList>
            <person name="Goeker M."/>
        </authorList>
    </citation>
    <scope>NUCLEOTIDE SEQUENCE [LARGE SCALE GENOMIC DNA]</scope>
    <source>
        <strain evidence="1 2">DSM 29467</strain>
    </source>
</reference>
<organism evidence="1 2">
    <name type="scientific">Litoreibacter halocynthiae</name>
    <dbReference type="NCBI Taxonomy" id="1242689"/>
    <lineage>
        <taxon>Bacteria</taxon>
        <taxon>Pseudomonadati</taxon>
        <taxon>Pseudomonadota</taxon>
        <taxon>Alphaproteobacteria</taxon>
        <taxon>Rhodobacterales</taxon>
        <taxon>Roseobacteraceae</taxon>
        <taxon>Litoreibacter</taxon>
    </lineage>
</organism>
<evidence type="ECO:0008006" key="3">
    <source>
        <dbReference type="Google" id="ProtNLM"/>
    </source>
</evidence>
<name>A0A4R7LB57_9RHOB</name>
<accession>A0A4R7LB57</accession>
<dbReference type="Proteomes" id="UP000294563">
    <property type="component" value="Unassembled WGS sequence"/>
</dbReference>
<comment type="caution">
    <text evidence="1">The sequence shown here is derived from an EMBL/GenBank/DDBJ whole genome shotgun (WGS) entry which is preliminary data.</text>
</comment>
<keyword evidence="2" id="KW-1185">Reference proteome</keyword>
<proteinExistence type="predicted"/>